<reference evidence="2 3" key="1">
    <citation type="submission" date="2019-08" db="EMBL/GenBank/DDBJ databases">
        <title>Whole genome of Aphis craccivora.</title>
        <authorList>
            <person name="Voronova N.V."/>
            <person name="Shulinski R.S."/>
            <person name="Bandarenka Y.V."/>
            <person name="Zhorov D.G."/>
            <person name="Warner D."/>
        </authorList>
    </citation>
    <scope>NUCLEOTIDE SEQUENCE [LARGE SCALE GENOMIC DNA]</scope>
    <source>
        <strain evidence="2">180601</strain>
        <tissue evidence="2">Whole Body</tissue>
    </source>
</reference>
<dbReference type="SUPFAM" id="SSF53098">
    <property type="entry name" value="Ribonuclease H-like"/>
    <property type="match status" value="1"/>
</dbReference>
<dbReference type="GO" id="GO:0015074">
    <property type="term" value="P:DNA integration"/>
    <property type="evidence" value="ECO:0007669"/>
    <property type="project" value="InterPro"/>
</dbReference>
<dbReference type="GO" id="GO:0042575">
    <property type="term" value="C:DNA polymerase complex"/>
    <property type="evidence" value="ECO:0007669"/>
    <property type="project" value="UniProtKB-ARBA"/>
</dbReference>
<dbReference type="GO" id="GO:0003676">
    <property type="term" value="F:nucleic acid binding"/>
    <property type="evidence" value="ECO:0007669"/>
    <property type="project" value="InterPro"/>
</dbReference>
<dbReference type="EMBL" id="VUJU01008418">
    <property type="protein sequence ID" value="KAF0730973.1"/>
    <property type="molecule type" value="Genomic_DNA"/>
</dbReference>
<dbReference type="InterPro" id="IPR001584">
    <property type="entry name" value="Integrase_cat-core"/>
</dbReference>
<dbReference type="InterPro" id="IPR012337">
    <property type="entry name" value="RNaseH-like_sf"/>
</dbReference>
<proteinExistence type="predicted"/>
<dbReference type="Gene3D" id="3.30.420.10">
    <property type="entry name" value="Ribonuclease H-like superfamily/Ribonuclease H"/>
    <property type="match status" value="1"/>
</dbReference>
<dbReference type="Pfam" id="PF18701">
    <property type="entry name" value="DUF5641"/>
    <property type="match status" value="1"/>
</dbReference>
<protein>
    <submittedName>
        <fullName evidence="2">Integrase catalytic domain-containing protein</fullName>
    </submittedName>
</protein>
<feature type="domain" description="Integrase catalytic" evidence="1">
    <location>
        <begin position="1495"/>
        <end position="1684"/>
    </location>
</feature>
<dbReference type="InterPro" id="IPR043128">
    <property type="entry name" value="Rev_trsase/Diguanyl_cyclase"/>
</dbReference>
<dbReference type="GO" id="GO:0071897">
    <property type="term" value="P:DNA biosynthetic process"/>
    <property type="evidence" value="ECO:0007669"/>
    <property type="project" value="UniProtKB-ARBA"/>
</dbReference>
<dbReference type="InterPro" id="IPR021109">
    <property type="entry name" value="Peptidase_aspartic_dom_sf"/>
</dbReference>
<dbReference type="PROSITE" id="PS50994">
    <property type="entry name" value="INTEGRASE"/>
    <property type="match status" value="1"/>
</dbReference>
<feature type="non-terminal residue" evidence="2">
    <location>
        <position position="1801"/>
    </location>
</feature>
<evidence type="ECO:0000313" key="3">
    <source>
        <dbReference type="Proteomes" id="UP000478052"/>
    </source>
</evidence>
<dbReference type="PANTHER" id="PTHR47331">
    <property type="entry name" value="PHD-TYPE DOMAIN-CONTAINING PROTEIN"/>
    <property type="match status" value="1"/>
</dbReference>
<name>A0A6G0WU40_APHCR</name>
<organism evidence="2 3">
    <name type="scientific">Aphis craccivora</name>
    <name type="common">Cowpea aphid</name>
    <dbReference type="NCBI Taxonomy" id="307492"/>
    <lineage>
        <taxon>Eukaryota</taxon>
        <taxon>Metazoa</taxon>
        <taxon>Ecdysozoa</taxon>
        <taxon>Arthropoda</taxon>
        <taxon>Hexapoda</taxon>
        <taxon>Insecta</taxon>
        <taxon>Pterygota</taxon>
        <taxon>Neoptera</taxon>
        <taxon>Paraneoptera</taxon>
        <taxon>Hemiptera</taxon>
        <taxon>Sternorrhyncha</taxon>
        <taxon>Aphidomorpha</taxon>
        <taxon>Aphidoidea</taxon>
        <taxon>Aphididae</taxon>
        <taxon>Aphidini</taxon>
        <taxon>Aphis</taxon>
        <taxon>Aphis</taxon>
    </lineage>
</organism>
<dbReference type="Gene3D" id="2.40.70.10">
    <property type="entry name" value="Acid Proteases"/>
    <property type="match status" value="1"/>
</dbReference>
<dbReference type="PANTHER" id="PTHR47331:SF1">
    <property type="entry name" value="GAG-LIKE PROTEIN"/>
    <property type="match status" value="1"/>
</dbReference>
<dbReference type="Proteomes" id="UP000478052">
    <property type="component" value="Unassembled WGS sequence"/>
</dbReference>
<dbReference type="InterPro" id="IPR043502">
    <property type="entry name" value="DNA/RNA_pol_sf"/>
</dbReference>
<dbReference type="Gene3D" id="3.30.70.270">
    <property type="match status" value="1"/>
</dbReference>
<dbReference type="InterPro" id="IPR040676">
    <property type="entry name" value="DUF5641"/>
</dbReference>
<evidence type="ECO:0000259" key="1">
    <source>
        <dbReference type="PROSITE" id="PS50994"/>
    </source>
</evidence>
<dbReference type="Pfam" id="PF03564">
    <property type="entry name" value="DUF1759"/>
    <property type="match status" value="1"/>
</dbReference>
<dbReference type="Gene3D" id="3.10.10.10">
    <property type="entry name" value="HIV Type 1 Reverse Transcriptase, subunit A, domain 1"/>
    <property type="match status" value="1"/>
</dbReference>
<keyword evidence="3" id="KW-1185">Reference proteome</keyword>
<feature type="non-terminal residue" evidence="2">
    <location>
        <position position="1"/>
    </location>
</feature>
<dbReference type="InterPro" id="IPR008042">
    <property type="entry name" value="Retrotrans_Pao"/>
</dbReference>
<accession>A0A6G0WU40</accession>
<sequence length="1801" mass="200840">VADNRRNRRIGNGENILVAERGFDLIGRFSSVLCWFGGVGCRGLAWPTGTDSDSVRGARRLERVKLRRSNVIAQIKSVHELALRVVDEPDLGPTFTHLTADLDSLWTQFRLEDDAVLDGLTELDRLSEYDVGMTAEIRKCISDCKVAAAKLVPKGVEAIDMSYLQAKLGSSNSPQESDQNPLSRLPAIPLPEFDGDFRLWPTFRDRFKEQVDARLELSNIDKMYYLIRCLTGEAADAIRGVPVSGDNYVLALSLLSERFYRPRLVATSLLDRLLSAPTMSQESLQDLNNFVGTVNESISLLEALKVPNLGSFILFTIAFRCLPVATRKLFESGSSTDYPSIVDLLKFVRARVSILENVANAGTIRNVAAHVKVEKSQIMSRKNGDHYGKSKGSRPVSFVTAKGDGNCPCCAGAHSLTACMRFKSWAAENRTRWARENRVCFNCLSTGHWVPKCKVKPNCKDCSRKHHTLLHLPSDEREGGEEPPVRVDSSVCASVVRPPSTHPSNAIVLGTALVHMRDRSGAVQTMRALVDSASQVSIITAACVKRLGLKPARWTAPISGLSGTTVAEVQGRVECTVQPRFASDPVLPVQAWVLPTITSDLPQKSLAACVKDRYSNLALADPSFYLTSPIDLLLGGDIYGSIMDGRKVSIDDTLPTAFSSVFGWILIGPVVDPVSYSYQSLPICMTASIEGIMERFWHVEEPEIAPVTFTNEGCCEQIFRDEMTRMPSGRFAVPLPFRGPAETYVGSREVAVRRFEALERKLSANPVLKSLYVKFMSEYIALGHMSVATSPGRYIIPHHAVYRPEVDLNKIRVVFDASARGFRGPSLNECLWSGPKLQQDIVDVLTRFRVHKYTFTTDICKMYRQILILPKYRKFQHVLWRASPHDELREYELHTVTYGVNCAPYLALRVLKVIASTDCDGFDRVRNALEYQTYVDDICDGADTIPDVLKLQSDLISVLGKSGLELKKWASNTPAVLQAVPAADCVGAPMTFGDDDGYGTKVLGLAWHPDSDYFCCALNLEPSPVFTKRGILSLVARIFDPLGVFGPVVFLAKSIMQRTWRHNIAWDDPLPADIHADWTAFVSELPSLLNIRVPRHINAHQGAPCYLLGFCDASQTGYAAVVYIRMLNAEIDRSVFLIGTKTKLAPTKSLTVPRLELNAAVLLARWLNRIKNILSPQLDIVGLRAWSDSTIVLSWLTTPHESFKIYVSNRIHQIHLLLPNCPWQHIVSAENPADCASRGVTPAALAQLDLYWRGPPTAYSEPSEWDYCSPPLPVCELPELRVVSCAVLVDDEIEEWFARFSNFDRMLRVVTYMRRFVKACQQRVSLRRSGVSRPSVPLNSDPIGPAFLQKIELDNTARALAAESQRIHFSKLLRELAAGSRISSKPVARLAPFVDSDGVIRVGGRLRHSLLNYDCKHPILLSKRSHYALLLCRRWHLLTGHAGPRVLTAMIARQYWVISLRSVLHRVLINCTVCVRLDAKPTNPFMADLPRARIQPRRPFDQVGVDYAGPLQLKESRLRKSRIFKIYIAVFICFTTKAVHLEVVTELSTDAFLAAFDRFVARRGLPADVYSDCGTNFVGADKKLRELIQSPVGQSTIANCRAMCVWHFNPPSAPHFGGLWEAAVRSTKRLLVRVIGTHVFTYEEFTTVLTRIEAILNSRPLTPASTDPHDLECLTPGHFLIGQPLLAVPPRSGPEATRALSDRWKLMDQCHRAFWRRWSSEYLTTLQSRPKWIEGVPNLEVNEMVVVVDNQSPPLLWRLGRVIELLPGADGHVRVARVLTRAGIVTRPVVKLVQLPTGVQT</sequence>
<dbReference type="SUPFAM" id="SSF56672">
    <property type="entry name" value="DNA/RNA polymerases"/>
    <property type="match status" value="1"/>
</dbReference>
<gene>
    <name evidence="2" type="ORF">FWK35_00037757</name>
</gene>
<evidence type="ECO:0000313" key="2">
    <source>
        <dbReference type="EMBL" id="KAF0730973.1"/>
    </source>
</evidence>
<dbReference type="InterPro" id="IPR036397">
    <property type="entry name" value="RNaseH_sf"/>
</dbReference>
<comment type="caution">
    <text evidence="2">The sequence shown here is derived from an EMBL/GenBank/DDBJ whole genome shotgun (WGS) entry which is preliminary data.</text>
</comment>
<dbReference type="OrthoDB" id="6595074at2759"/>
<dbReference type="InterPro" id="IPR005312">
    <property type="entry name" value="DUF1759"/>
</dbReference>
<dbReference type="Pfam" id="PF05380">
    <property type="entry name" value="Peptidase_A17"/>
    <property type="match status" value="1"/>
</dbReference>